<evidence type="ECO:0000313" key="1">
    <source>
        <dbReference type="EMBL" id="KAK6742408.1"/>
    </source>
</evidence>
<name>A0ABR1CVT3_NECAM</name>
<dbReference type="Proteomes" id="UP001303046">
    <property type="component" value="Unassembled WGS sequence"/>
</dbReference>
<reference evidence="1 2" key="1">
    <citation type="submission" date="2023-08" db="EMBL/GenBank/DDBJ databases">
        <title>A Necator americanus chromosomal reference genome.</title>
        <authorList>
            <person name="Ilik V."/>
            <person name="Petrzelkova K.J."/>
            <person name="Pardy F."/>
            <person name="Fuh T."/>
            <person name="Niatou-Singa F.S."/>
            <person name="Gouil Q."/>
            <person name="Baker L."/>
            <person name="Ritchie M.E."/>
            <person name="Jex A.R."/>
            <person name="Gazzola D."/>
            <person name="Li H."/>
            <person name="Toshio Fujiwara R."/>
            <person name="Zhan B."/>
            <person name="Aroian R.V."/>
            <person name="Pafco B."/>
            <person name="Schwarz E.M."/>
        </authorList>
    </citation>
    <scope>NUCLEOTIDE SEQUENCE [LARGE SCALE GENOMIC DNA]</scope>
    <source>
        <strain evidence="1 2">Aroian</strain>
        <tissue evidence="1">Whole animal</tissue>
    </source>
</reference>
<accession>A0ABR1CVT3</accession>
<organism evidence="1 2">
    <name type="scientific">Necator americanus</name>
    <name type="common">Human hookworm</name>
    <dbReference type="NCBI Taxonomy" id="51031"/>
    <lineage>
        <taxon>Eukaryota</taxon>
        <taxon>Metazoa</taxon>
        <taxon>Ecdysozoa</taxon>
        <taxon>Nematoda</taxon>
        <taxon>Chromadorea</taxon>
        <taxon>Rhabditida</taxon>
        <taxon>Rhabditina</taxon>
        <taxon>Rhabditomorpha</taxon>
        <taxon>Strongyloidea</taxon>
        <taxon>Ancylostomatidae</taxon>
        <taxon>Bunostominae</taxon>
        <taxon>Necator</taxon>
    </lineage>
</organism>
<keyword evidence="2" id="KW-1185">Reference proteome</keyword>
<dbReference type="EMBL" id="JAVFWL010000003">
    <property type="protein sequence ID" value="KAK6742408.1"/>
    <property type="molecule type" value="Genomic_DNA"/>
</dbReference>
<proteinExistence type="predicted"/>
<sequence>MVVRRLVWEDKSTDSTHRLAPQVIVWASYRQQFSHSAPLLIDRTWLVRLLLCNISDRALHLKLKSNALPARSAQTAPHAQVRLVLTWTRPPQCEHWRDVPPPKLLILTKFLDSSSGADSSQTSIRLIARVCSTKTCYASNPPVEQFPLDAAGKTENMEVSSLVQDTGLRTPEKSQELQSARAVDARNNLADFLNGFTDTTR</sequence>
<comment type="caution">
    <text evidence="1">The sequence shown here is derived from an EMBL/GenBank/DDBJ whole genome shotgun (WGS) entry which is preliminary data.</text>
</comment>
<protein>
    <submittedName>
        <fullName evidence="1">Uncharacterized protein</fullName>
    </submittedName>
</protein>
<evidence type="ECO:0000313" key="2">
    <source>
        <dbReference type="Proteomes" id="UP001303046"/>
    </source>
</evidence>
<gene>
    <name evidence="1" type="primary">Necator_chrIII.g10728</name>
    <name evidence="1" type="ORF">RB195_009963</name>
</gene>